<dbReference type="EMBL" id="CP008743">
    <property type="protein sequence ID" value="ARN84895.1"/>
    <property type="molecule type" value="Genomic_DNA"/>
</dbReference>
<gene>
    <name evidence="2" type="ORF">GQ61_05900</name>
</gene>
<dbReference type="RefSeq" id="WP_085784402.1">
    <property type="nucleotide sequence ID" value="NZ_CP008743.1"/>
</dbReference>
<keyword evidence="3" id="KW-1185">Reference proteome</keyword>
<dbReference type="Proteomes" id="UP000237351">
    <property type="component" value="Chromosome"/>
</dbReference>
<reference evidence="2 3" key="1">
    <citation type="submission" date="2014-06" db="EMBL/GenBank/DDBJ databases">
        <title>The genome of the endonuclear symbiont Nucleicultrix amoebiphila.</title>
        <authorList>
            <person name="Schulz F."/>
            <person name="Horn M."/>
        </authorList>
    </citation>
    <scope>NUCLEOTIDE SEQUENCE [LARGE SCALE GENOMIC DNA]</scope>
    <source>
        <strain evidence="2 3">FS5</strain>
    </source>
</reference>
<accession>A0A1W6N4V3</accession>
<dbReference type="KEGG" id="naf:GQ61_05900"/>
<feature type="chain" id="PRO_5012032053" evidence="1">
    <location>
        <begin position="22"/>
        <end position="195"/>
    </location>
</feature>
<dbReference type="STRING" id="1414854.GQ61_05900"/>
<organism evidence="2 3">
    <name type="scientific">Candidatus Nucleicultrix amoebiphila FS5</name>
    <dbReference type="NCBI Taxonomy" id="1414854"/>
    <lineage>
        <taxon>Bacteria</taxon>
        <taxon>Pseudomonadati</taxon>
        <taxon>Pseudomonadota</taxon>
        <taxon>Alphaproteobacteria</taxon>
        <taxon>Holosporales</taxon>
        <taxon>Candidatus Nucleicultricaceae</taxon>
        <taxon>Candidatus Nucleicultrix</taxon>
    </lineage>
</organism>
<feature type="signal peptide" evidence="1">
    <location>
        <begin position="1"/>
        <end position="21"/>
    </location>
</feature>
<sequence>MRSFRIVSLFSCLLFNCSVWASDGSFERAYTYLRNDTKQVVETHEGTKVRPDHVGILTSHTIENLYEEFDETMNTYVLDTRRRFKEIEVDALIKTATPSNIKPCTVSFKTYSMFKWGKVTLATFVLVSQEGNELVCKPLAMEIHGNASLKPGGEVYPIKDAMAKQDDYNKSNPVRYVPIIIEPGIHIHIEPRHQK</sequence>
<name>A0A1W6N4V3_9PROT</name>
<keyword evidence="1" id="KW-0732">Signal</keyword>
<evidence type="ECO:0000256" key="1">
    <source>
        <dbReference type="SAM" id="SignalP"/>
    </source>
</evidence>
<protein>
    <submittedName>
        <fullName evidence="2">Uncharacterized protein</fullName>
    </submittedName>
</protein>
<evidence type="ECO:0000313" key="3">
    <source>
        <dbReference type="Proteomes" id="UP000237351"/>
    </source>
</evidence>
<proteinExistence type="predicted"/>
<evidence type="ECO:0000313" key="2">
    <source>
        <dbReference type="EMBL" id="ARN84895.1"/>
    </source>
</evidence>
<dbReference type="AlphaFoldDB" id="A0A1W6N4V3"/>